<feature type="transmembrane region" description="Helical" evidence="1">
    <location>
        <begin position="82"/>
        <end position="105"/>
    </location>
</feature>
<dbReference type="EMBL" id="JANYMP010000036">
    <property type="protein sequence ID" value="MCS7483760.1"/>
    <property type="molecule type" value="Genomic_DNA"/>
</dbReference>
<keyword evidence="1" id="KW-1133">Transmembrane helix</keyword>
<keyword evidence="3" id="KW-1185">Reference proteome</keyword>
<evidence type="ECO:0000313" key="2">
    <source>
        <dbReference type="EMBL" id="MCS7483760.1"/>
    </source>
</evidence>
<evidence type="ECO:0000256" key="1">
    <source>
        <dbReference type="SAM" id="Phobius"/>
    </source>
</evidence>
<reference evidence="2" key="1">
    <citation type="submission" date="2022-08" db="EMBL/GenBank/DDBJ databases">
        <authorList>
            <person name="Tistechok S."/>
            <person name="Samborskyy M."/>
            <person name="Roman I."/>
        </authorList>
    </citation>
    <scope>NUCLEOTIDE SEQUENCE</scope>
    <source>
        <strain evidence="2">DSM 103496</strain>
    </source>
</reference>
<keyword evidence="1" id="KW-0472">Membrane</keyword>
<dbReference type="Proteomes" id="UP001141259">
    <property type="component" value="Unassembled WGS sequence"/>
</dbReference>
<evidence type="ECO:0000313" key="3">
    <source>
        <dbReference type="Proteomes" id="UP001141259"/>
    </source>
</evidence>
<gene>
    <name evidence="2" type="ORF">NZH93_43565</name>
</gene>
<protein>
    <submittedName>
        <fullName evidence="2">Uncharacterized protein</fullName>
    </submittedName>
</protein>
<dbReference type="RefSeq" id="WP_259629211.1">
    <property type="nucleotide sequence ID" value="NZ_JANYMP010000036.1"/>
</dbReference>
<proteinExistence type="predicted"/>
<organism evidence="2 3">
    <name type="scientific">Umezawaea endophytica</name>
    <dbReference type="NCBI Taxonomy" id="1654476"/>
    <lineage>
        <taxon>Bacteria</taxon>
        <taxon>Bacillati</taxon>
        <taxon>Actinomycetota</taxon>
        <taxon>Actinomycetes</taxon>
        <taxon>Pseudonocardiales</taxon>
        <taxon>Pseudonocardiaceae</taxon>
        <taxon>Umezawaea</taxon>
    </lineage>
</organism>
<accession>A0A9X2VVL1</accession>
<sequence length="198" mass="21636">MPLGIAKKQQAVVSHRMNFLGQSSGPSTVSWKYQGVKRELVRPDDGQPATRLPVRCGECAEELTFTVHSVAATRRRQGYWRAATWACVVLFLAGVAGLIAGQVVWGPVAMALGFVAGWIIGSTAAEEVGVTGHGNAVRLTIPKHHIALTEPPPEGMPELVCARCGHQEDFPQGSHLRKSYVQQRYQDAQARFAKHRCR</sequence>
<comment type="caution">
    <text evidence="2">The sequence shown here is derived from an EMBL/GenBank/DDBJ whole genome shotgun (WGS) entry which is preliminary data.</text>
</comment>
<keyword evidence="1" id="KW-0812">Transmembrane</keyword>
<name>A0A9X2VVL1_9PSEU</name>
<dbReference type="AlphaFoldDB" id="A0A9X2VVL1"/>